<sequence length="97" mass="10873">MSDCRISCLAQQDLAKRAFNSRKRVRIGTTIPPAPAVPKGKTQRLYFIEVTGDRMCLVYALIKDLPINVGTVLKSPMWKARVHRGRSYPFGGLITIL</sequence>
<reference evidence="1 2" key="1">
    <citation type="submission" date="2020-09" db="EMBL/GenBank/DDBJ databases">
        <title>De no assembly of potato wild relative species, Solanum commersonii.</title>
        <authorList>
            <person name="Cho K."/>
        </authorList>
    </citation>
    <scope>NUCLEOTIDE SEQUENCE [LARGE SCALE GENOMIC DNA]</scope>
    <source>
        <strain evidence="1">LZ3.2</strain>
        <tissue evidence="1">Leaf</tissue>
    </source>
</reference>
<organism evidence="1 2">
    <name type="scientific">Solanum commersonii</name>
    <name type="common">Commerson's wild potato</name>
    <name type="synonym">Commerson's nightshade</name>
    <dbReference type="NCBI Taxonomy" id="4109"/>
    <lineage>
        <taxon>Eukaryota</taxon>
        <taxon>Viridiplantae</taxon>
        <taxon>Streptophyta</taxon>
        <taxon>Embryophyta</taxon>
        <taxon>Tracheophyta</taxon>
        <taxon>Spermatophyta</taxon>
        <taxon>Magnoliopsida</taxon>
        <taxon>eudicotyledons</taxon>
        <taxon>Gunneridae</taxon>
        <taxon>Pentapetalae</taxon>
        <taxon>asterids</taxon>
        <taxon>lamiids</taxon>
        <taxon>Solanales</taxon>
        <taxon>Solanaceae</taxon>
        <taxon>Solanoideae</taxon>
        <taxon>Solaneae</taxon>
        <taxon>Solanum</taxon>
    </lineage>
</organism>
<comment type="caution">
    <text evidence="1">The sequence shown here is derived from an EMBL/GenBank/DDBJ whole genome shotgun (WGS) entry which is preliminary data.</text>
</comment>
<gene>
    <name evidence="1" type="ORF">H5410_047307</name>
</gene>
<proteinExistence type="predicted"/>
<dbReference type="EMBL" id="JACXVP010000009">
    <property type="protein sequence ID" value="KAG5586873.1"/>
    <property type="molecule type" value="Genomic_DNA"/>
</dbReference>
<dbReference type="OrthoDB" id="1306244at2759"/>
<accession>A0A9J5XEQ1</accession>
<evidence type="ECO:0000313" key="1">
    <source>
        <dbReference type="EMBL" id="KAG5586873.1"/>
    </source>
</evidence>
<evidence type="ECO:0000313" key="2">
    <source>
        <dbReference type="Proteomes" id="UP000824120"/>
    </source>
</evidence>
<keyword evidence="2" id="KW-1185">Reference proteome</keyword>
<name>A0A9J5XEQ1_SOLCO</name>
<dbReference type="Proteomes" id="UP000824120">
    <property type="component" value="Chromosome 9"/>
</dbReference>
<protein>
    <submittedName>
        <fullName evidence="1">Uncharacterized protein</fullName>
    </submittedName>
</protein>
<dbReference type="AlphaFoldDB" id="A0A9J5XEQ1"/>